<reference evidence="2 3" key="1">
    <citation type="submission" date="2022-10" db="EMBL/GenBank/DDBJ databases">
        <title>The complete genomes of actinobacterial strains from the NBC collection.</title>
        <authorList>
            <person name="Joergensen T.S."/>
            <person name="Alvarez Arevalo M."/>
            <person name="Sterndorff E.B."/>
            <person name="Faurdal D."/>
            <person name="Vuksanovic O."/>
            <person name="Mourched A.-S."/>
            <person name="Charusanti P."/>
            <person name="Shaw S."/>
            <person name="Blin K."/>
            <person name="Weber T."/>
        </authorList>
    </citation>
    <scope>NUCLEOTIDE SEQUENCE [LARGE SCALE GENOMIC DNA]</scope>
    <source>
        <strain evidence="2 3">NBC 01774</strain>
    </source>
</reference>
<keyword evidence="1" id="KW-0472">Membrane</keyword>
<feature type="transmembrane region" description="Helical" evidence="1">
    <location>
        <begin position="30"/>
        <end position="51"/>
    </location>
</feature>
<keyword evidence="1" id="KW-1133">Transmembrane helix</keyword>
<evidence type="ECO:0000256" key="1">
    <source>
        <dbReference type="SAM" id="Phobius"/>
    </source>
</evidence>
<name>A0ABZ1FU50_9ACTN</name>
<dbReference type="RefSeq" id="WP_326623227.1">
    <property type="nucleotide sequence ID" value="NZ_CP109106.1"/>
</dbReference>
<accession>A0ABZ1FU50</accession>
<evidence type="ECO:0008006" key="4">
    <source>
        <dbReference type="Google" id="ProtNLM"/>
    </source>
</evidence>
<evidence type="ECO:0000313" key="3">
    <source>
        <dbReference type="Proteomes" id="UP001344251"/>
    </source>
</evidence>
<keyword evidence="1" id="KW-0812">Transmembrane</keyword>
<dbReference type="EMBL" id="CP109106">
    <property type="protein sequence ID" value="WSB73611.1"/>
    <property type="molecule type" value="Genomic_DNA"/>
</dbReference>
<keyword evidence="3" id="KW-1185">Reference proteome</keyword>
<organism evidence="2 3">
    <name type="scientific">Streptomyces decoyicus</name>
    <dbReference type="NCBI Taxonomy" id="249567"/>
    <lineage>
        <taxon>Bacteria</taxon>
        <taxon>Bacillati</taxon>
        <taxon>Actinomycetota</taxon>
        <taxon>Actinomycetes</taxon>
        <taxon>Kitasatosporales</taxon>
        <taxon>Streptomycetaceae</taxon>
        <taxon>Streptomyces</taxon>
    </lineage>
</organism>
<gene>
    <name evidence="2" type="ORF">OG863_39870</name>
</gene>
<evidence type="ECO:0000313" key="2">
    <source>
        <dbReference type="EMBL" id="WSB73611.1"/>
    </source>
</evidence>
<protein>
    <recommendedName>
        <fullName evidence="4">MFS transporter</fullName>
    </recommendedName>
</protein>
<dbReference type="Proteomes" id="UP001344251">
    <property type="component" value="Chromosome"/>
</dbReference>
<sequence>MLVAASAGVNGFFSSLAPAFLRDDLGVSNFAVIGVGVGALLAQIVMPAALVRRDIGTALPAVG</sequence>
<proteinExistence type="predicted"/>